<sequence length="107" mass="12204">MLQLFLPTKKVVPPAVRENPRRAGSISSFQYSPEFISGKFSLCSNKWISVLITVRYFTYSFRNIVDLPLRVKPLNTRIIEMGPSGMSIDEIVKKLSHSWISTDKAID</sequence>
<organism evidence="1 2">
    <name type="scientific">Datura stramonium</name>
    <name type="common">Jimsonweed</name>
    <name type="synonym">Common thornapple</name>
    <dbReference type="NCBI Taxonomy" id="4076"/>
    <lineage>
        <taxon>Eukaryota</taxon>
        <taxon>Viridiplantae</taxon>
        <taxon>Streptophyta</taxon>
        <taxon>Embryophyta</taxon>
        <taxon>Tracheophyta</taxon>
        <taxon>Spermatophyta</taxon>
        <taxon>Magnoliopsida</taxon>
        <taxon>eudicotyledons</taxon>
        <taxon>Gunneridae</taxon>
        <taxon>Pentapetalae</taxon>
        <taxon>asterids</taxon>
        <taxon>lamiids</taxon>
        <taxon>Solanales</taxon>
        <taxon>Solanaceae</taxon>
        <taxon>Solanoideae</taxon>
        <taxon>Datureae</taxon>
        <taxon>Datura</taxon>
    </lineage>
</organism>
<keyword evidence="2" id="KW-1185">Reference proteome</keyword>
<reference evidence="1 2" key="1">
    <citation type="journal article" date="2021" name="BMC Genomics">
        <title>Datura genome reveals duplications of psychoactive alkaloid biosynthetic genes and high mutation rate following tissue culture.</title>
        <authorList>
            <person name="Rajewski A."/>
            <person name="Carter-House D."/>
            <person name="Stajich J."/>
            <person name="Litt A."/>
        </authorList>
    </citation>
    <scope>NUCLEOTIDE SEQUENCE [LARGE SCALE GENOMIC DNA]</scope>
    <source>
        <strain evidence="1">AR-01</strain>
    </source>
</reference>
<proteinExistence type="predicted"/>
<dbReference type="EMBL" id="JACEIK010000897">
    <property type="protein sequence ID" value="MCD7463591.1"/>
    <property type="molecule type" value="Genomic_DNA"/>
</dbReference>
<protein>
    <submittedName>
        <fullName evidence="1">Uncharacterized protein</fullName>
    </submittedName>
</protein>
<name>A0ABS8SXS4_DATST</name>
<accession>A0ABS8SXS4</accession>
<gene>
    <name evidence="1" type="ORF">HAX54_050902</name>
</gene>
<comment type="caution">
    <text evidence="1">The sequence shown here is derived from an EMBL/GenBank/DDBJ whole genome shotgun (WGS) entry which is preliminary data.</text>
</comment>
<evidence type="ECO:0000313" key="1">
    <source>
        <dbReference type="EMBL" id="MCD7463591.1"/>
    </source>
</evidence>
<evidence type="ECO:0000313" key="2">
    <source>
        <dbReference type="Proteomes" id="UP000823775"/>
    </source>
</evidence>
<dbReference type="Proteomes" id="UP000823775">
    <property type="component" value="Unassembled WGS sequence"/>
</dbReference>